<dbReference type="Pfam" id="PF12277">
    <property type="entry name" value="DUF3618"/>
    <property type="match status" value="1"/>
</dbReference>
<sequence>MTSDPDQIRAEIEATRGDLSANVDALTHKASPRRAVTAPINQARGRIGRAVDKVMGTTRNARDTGMHQASAAAHQAGDALSSAGQQARALPQTSMRQTEGNPLAAGLIAFGAGLLASSLLPSSNTEQQVAGRLKQQAQAHSGQVKQQAADIAHQAQDNLRGPAHQATDAIRGTAARGVAEVRDESTQAARHLSEEARNSKNQM</sequence>
<dbReference type="AlphaFoldDB" id="A0A3A9ZQ48"/>
<feature type="region of interest" description="Disordered" evidence="1">
    <location>
        <begin position="63"/>
        <end position="96"/>
    </location>
</feature>
<dbReference type="InterPro" id="IPR022062">
    <property type="entry name" value="DUF3618"/>
</dbReference>
<feature type="compositionally biased region" description="Basic and acidic residues" evidence="1">
    <location>
        <begin position="179"/>
        <end position="203"/>
    </location>
</feature>
<dbReference type="Proteomes" id="UP000281726">
    <property type="component" value="Unassembled WGS sequence"/>
</dbReference>
<name>A0A3A9ZQ48_9ACTN</name>
<comment type="caution">
    <text evidence="2">The sequence shown here is derived from an EMBL/GenBank/DDBJ whole genome shotgun (WGS) entry which is preliminary data.</text>
</comment>
<gene>
    <name evidence="2" type="ORF">D7223_09080</name>
</gene>
<accession>A0A3A9ZQ48</accession>
<keyword evidence="3" id="KW-1185">Reference proteome</keyword>
<protein>
    <submittedName>
        <fullName evidence="2">DUF3618 domain-containing protein</fullName>
    </submittedName>
</protein>
<evidence type="ECO:0000313" key="3">
    <source>
        <dbReference type="Proteomes" id="UP000281726"/>
    </source>
</evidence>
<dbReference type="EMBL" id="RBAK01000002">
    <property type="protein sequence ID" value="RKN49607.1"/>
    <property type="molecule type" value="Genomic_DNA"/>
</dbReference>
<reference evidence="2 3" key="1">
    <citation type="journal article" date="2004" name="Syst. Appl. Microbiol.">
        <title>Cryptoendolithic actinomycetes from antarctic sandstone rock samples: Micromonospora endolithica sp. nov. and two isolates related to Micromonospora coerulea Jensen 1932.</title>
        <authorList>
            <person name="Hirsch P."/>
            <person name="Mevs U."/>
            <person name="Kroppenstedt R.M."/>
            <person name="Schumann P."/>
            <person name="Stackebrandt E."/>
        </authorList>
    </citation>
    <scope>NUCLEOTIDE SEQUENCE [LARGE SCALE GENOMIC DNA]</scope>
    <source>
        <strain evidence="2 3">JCM 12677</strain>
    </source>
</reference>
<feature type="compositionally biased region" description="Low complexity" evidence="1">
    <location>
        <begin position="69"/>
        <end position="83"/>
    </location>
</feature>
<organism evidence="2 3">
    <name type="scientific">Micromonospora endolithica</name>
    <dbReference type="NCBI Taxonomy" id="230091"/>
    <lineage>
        <taxon>Bacteria</taxon>
        <taxon>Bacillati</taxon>
        <taxon>Actinomycetota</taxon>
        <taxon>Actinomycetes</taxon>
        <taxon>Micromonosporales</taxon>
        <taxon>Micromonosporaceae</taxon>
        <taxon>Micromonospora</taxon>
    </lineage>
</organism>
<dbReference type="RefSeq" id="WP_120726988.1">
    <property type="nucleotide sequence ID" value="NZ_RBAK01000002.1"/>
</dbReference>
<evidence type="ECO:0000256" key="1">
    <source>
        <dbReference type="SAM" id="MobiDB-lite"/>
    </source>
</evidence>
<dbReference type="OrthoDB" id="3218417at2"/>
<proteinExistence type="predicted"/>
<feature type="region of interest" description="Disordered" evidence="1">
    <location>
        <begin position="158"/>
        <end position="203"/>
    </location>
</feature>
<evidence type="ECO:0000313" key="2">
    <source>
        <dbReference type="EMBL" id="RKN49607.1"/>
    </source>
</evidence>